<sequence length="170" mass="17697">MTDDSTGDATSNDSTGDPTSDDQATDSATTGSTSDDPTDESVDADVRERIESDPYCATLGIELRELGPGSATTALTLTDDLVNFHGTPHGGAIYSLADAAFAAASNSHGETAVALETNISYLSAVDVGTTVLATATETHLTRRTGEYEVVLTTEGDGERLATFRGRVYRP</sequence>
<evidence type="ECO:0000313" key="5">
    <source>
        <dbReference type="Proteomes" id="UP000199126"/>
    </source>
</evidence>
<dbReference type="PANTHER" id="PTHR42856:SF1">
    <property type="entry name" value="ACYL-COENZYME A THIOESTERASE PAAI"/>
    <property type="match status" value="1"/>
</dbReference>
<dbReference type="GO" id="GO:0016289">
    <property type="term" value="F:acyl-CoA hydrolase activity"/>
    <property type="evidence" value="ECO:0007669"/>
    <property type="project" value="TreeGrafter"/>
</dbReference>
<feature type="compositionally biased region" description="Polar residues" evidence="2">
    <location>
        <begin position="7"/>
        <end position="16"/>
    </location>
</feature>
<dbReference type="Gene3D" id="3.10.129.10">
    <property type="entry name" value="Hotdog Thioesterase"/>
    <property type="match status" value="1"/>
</dbReference>
<dbReference type="PANTHER" id="PTHR42856">
    <property type="entry name" value="ACYL-COENZYME A THIOESTERASE PAAI"/>
    <property type="match status" value="1"/>
</dbReference>
<gene>
    <name evidence="4" type="ORF">SAMN04487948_1257</name>
</gene>
<dbReference type="InterPro" id="IPR006683">
    <property type="entry name" value="Thioestr_dom"/>
</dbReference>
<dbReference type="InterPro" id="IPR029069">
    <property type="entry name" value="HotDog_dom_sf"/>
</dbReference>
<evidence type="ECO:0000259" key="3">
    <source>
        <dbReference type="Pfam" id="PF03061"/>
    </source>
</evidence>
<feature type="compositionally biased region" description="Low complexity" evidence="2">
    <location>
        <begin position="25"/>
        <end position="35"/>
    </location>
</feature>
<dbReference type="CDD" id="cd03443">
    <property type="entry name" value="PaaI_thioesterase"/>
    <property type="match status" value="1"/>
</dbReference>
<dbReference type="NCBIfam" id="TIGR00369">
    <property type="entry name" value="unchar_dom_1"/>
    <property type="match status" value="1"/>
</dbReference>
<feature type="domain" description="Thioesterase" evidence="3">
    <location>
        <begin position="85"/>
        <end position="158"/>
    </location>
</feature>
<dbReference type="Pfam" id="PF03061">
    <property type="entry name" value="4HBT"/>
    <property type="match status" value="1"/>
</dbReference>
<proteinExistence type="predicted"/>
<dbReference type="InterPro" id="IPR003736">
    <property type="entry name" value="PAAI_dom"/>
</dbReference>
<reference evidence="5" key="1">
    <citation type="submission" date="2016-10" db="EMBL/GenBank/DDBJ databases">
        <authorList>
            <person name="Varghese N."/>
            <person name="Submissions S."/>
        </authorList>
    </citation>
    <scope>NUCLEOTIDE SEQUENCE [LARGE SCALE GENOMIC DNA]</scope>
    <source>
        <strain evidence="5">CGMCC 1.10121</strain>
    </source>
</reference>
<protein>
    <submittedName>
        <fullName evidence="4">Acyl-CoA thioesterase</fullName>
    </submittedName>
</protein>
<feature type="region of interest" description="Disordered" evidence="2">
    <location>
        <begin position="1"/>
        <end position="48"/>
    </location>
</feature>
<keyword evidence="1" id="KW-0378">Hydrolase</keyword>
<dbReference type="EMBL" id="FODV01000025">
    <property type="protein sequence ID" value="SEP23700.1"/>
    <property type="molecule type" value="Genomic_DNA"/>
</dbReference>
<dbReference type="SUPFAM" id="SSF54637">
    <property type="entry name" value="Thioesterase/thiol ester dehydrase-isomerase"/>
    <property type="match status" value="1"/>
</dbReference>
<evidence type="ECO:0000256" key="1">
    <source>
        <dbReference type="ARBA" id="ARBA00022801"/>
    </source>
</evidence>
<accession>A0A1H8W7U9</accession>
<name>A0A1H8W7U9_9EURY</name>
<dbReference type="InterPro" id="IPR052723">
    <property type="entry name" value="Acyl-CoA_thioesterase_PaaI"/>
</dbReference>
<evidence type="ECO:0000313" key="4">
    <source>
        <dbReference type="EMBL" id="SEP23700.1"/>
    </source>
</evidence>
<organism evidence="4 5">
    <name type="scientific">Halogranum amylolyticum</name>
    <dbReference type="NCBI Taxonomy" id="660520"/>
    <lineage>
        <taxon>Archaea</taxon>
        <taxon>Methanobacteriati</taxon>
        <taxon>Methanobacteriota</taxon>
        <taxon>Stenosarchaea group</taxon>
        <taxon>Halobacteria</taxon>
        <taxon>Halobacteriales</taxon>
        <taxon>Haloferacaceae</taxon>
    </lineage>
</organism>
<keyword evidence="5" id="KW-1185">Reference proteome</keyword>
<dbReference type="AlphaFoldDB" id="A0A1H8W7U9"/>
<evidence type="ECO:0000256" key="2">
    <source>
        <dbReference type="SAM" id="MobiDB-lite"/>
    </source>
</evidence>
<dbReference type="Proteomes" id="UP000199126">
    <property type="component" value="Unassembled WGS sequence"/>
</dbReference>